<name>A0ABV1K8V5_9PSEU</name>
<dbReference type="PANTHER" id="PTHR48111:SF1">
    <property type="entry name" value="TWO-COMPONENT RESPONSE REGULATOR ORR33"/>
    <property type="match status" value="1"/>
</dbReference>
<evidence type="ECO:0000313" key="11">
    <source>
        <dbReference type="EMBL" id="MEQ3550898.1"/>
    </source>
</evidence>
<dbReference type="Gene3D" id="1.10.10.10">
    <property type="entry name" value="Winged helix-like DNA-binding domain superfamily/Winged helix DNA-binding domain"/>
    <property type="match status" value="1"/>
</dbReference>
<keyword evidence="2" id="KW-0902">Two-component regulatory system</keyword>
<evidence type="ECO:0000256" key="2">
    <source>
        <dbReference type="ARBA" id="ARBA00023012"/>
    </source>
</evidence>
<dbReference type="PROSITE" id="PS51755">
    <property type="entry name" value="OMPR_PHOB"/>
    <property type="match status" value="1"/>
</dbReference>
<evidence type="ECO:0000256" key="6">
    <source>
        <dbReference type="PROSITE-ProRule" id="PRU00169"/>
    </source>
</evidence>
<accession>A0ABV1K8V5</accession>
<keyword evidence="4 7" id="KW-0238">DNA-binding</keyword>
<feature type="modified residue" description="4-aspartylphosphate" evidence="6">
    <location>
        <position position="64"/>
    </location>
</feature>
<proteinExistence type="predicted"/>
<dbReference type="SUPFAM" id="SSF52172">
    <property type="entry name" value="CheY-like"/>
    <property type="match status" value="1"/>
</dbReference>
<dbReference type="InterPro" id="IPR011006">
    <property type="entry name" value="CheY-like_superfamily"/>
</dbReference>
<dbReference type="InterPro" id="IPR001789">
    <property type="entry name" value="Sig_transdc_resp-reg_receiver"/>
</dbReference>
<evidence type="ECO:0000313" key="12">
    <source>
        <dbReference type="Proteomes" id="UP001494902"/>
    </source>
</evidence>
<evidence type="ECO:0000256" key="4">
    <source>
        <dbReference type="ARBA" id="ARBA00023125"/>
    </source>
</evidence>
<dbReference type="SMART" id="SM00862">
    <property type="entry name" value="Trans_reg_C"/>
    <property type="match status" value="1"/>
</dbReference>
<dbReference type="PROSITE" id="PS50110">
    <property type="entry name" value="RESPONSE_REGULATORY"/>
    <property type="match status" value="1"/>
</dbReference>
<dbReference type="PANTHER" id="PTHR48111">
    <property type="entry name" value="REGULATOR OF RPOS"/>
    <property type="match status" value="1"/>
</dbReference>
<feature type="domain" description="OmpR/PhoB-type" evidence="10">
    <location>
        <begin position="138"/>
        <end position="237"/>
    </location>
</feature>
<reference evidence="11 12" key="1">
    <citation type="submission" date="2024-03" db="EMBL/GenBank/DDBJ databases">
        <title>Draft genome sequence of Pseudonocardia nematodicida JCM 31783.</title>
        <authorList>
            <person name="Butdee W."/>
            <person name="Duangmal K."/>
        </authorList>
    </citation>
    <scope>NUCLEOTIDE SEQUENCE [LARGE SCALE GENOMIC DNA]</scope>
    <source>
        <strain evidence="11 12">JCM 31783</strain>
    </source>
</reference>
<feature type="DNA-binding region" description="OmpR/PhoB-type" evidence="7">
    <location>
        <begin position="138"/>
        <end position="237"/>
    </location>
</feature>
<dbReference type="CDD" id="cd00383">
    <property type="entry name" value="trans_reg_C"/>
    <property type="match status" value="1"/>
</dbReference>
<dbReference type="Pfam" id="PF00072">
    <property type="entry name" value="Response_reg"/>
    <property type="match status" value="1"/>
</dbReference>
<dbReference type="Proteomes" id="UP001494902">
    <property type="component" value="Unassembled WGS sequence"/>
</dbReference>
<dbReference type="CDD" id="cd17574">
    <property type="entry name" value="REC_OmpR"/>
    <property type="match status" value="1"/>
</dbReference>
<dbReference type="EMBL" id="JBEDNQ010000004">
    <property type="protein sequence ID" value="MEQ3550898.1"/>
    <property type="molecule type" value="Genomic_DNA"/>
</dbReference>
<gene>
    <name evidence="11" type="ORF">WIS52_10475</name>
</gene>
<dbReference type="InterPro" id="IPR001867">
    <property type="entry name" value="OmpR/PhoB-type_DNA-bd"/>
</dbReference>
<comment type="caution">
    <text evidence="11">The sequence shown here is derived from an EMBL/GenBank/DDBJ whole genome shotgun (WGS) entry which is preliminary data.</text>
</comment>
<evidence type="ECO:0000256" key="7">
    <source>
        <dbReference type="PROSITE-ProRule" id="PRU01091"/>
    </source>
</evidence>
<feature type="region of interest" description="Disordered" evidence="8">
    <location>
        <begin position="232"/>
        <end position="263"/>
    </location>
</feature>
<organism evidence="11 12">
    <name type="scientific">Pseudonocardia nematodicida</name>
    <dbReference type="NCBI Taxonomy" id="1206997"/>
    <lineage>
        <taxon>Bacteria</taxon>
        <taxon>Bacillati</taxon>
        <taxon>Actinomycetota</taxon>
        <taxon>Actinomycetes</taxon>
        <taxon>Pseudonocardiales</taxon>
        <taxon>Pseudonocardiaceae</taxon>
        <taxon>Pseudonocardia</taxon>
    </lineage>
</organism>
<keyword evidence="3" id="KW-0805">Transcription regulation</keyword>
<dbReference type="Gene3D" id="6.10.250.690">
    <property type="match status" value="1"/>
</dbReference>
<dbReference type="Pfam" id="PF00486">
    <property type="entry name" value="Trans_reg_C"/>
    <property type="match status" value="1"/>
</dbReference>
<evidence type="ECO:0000259" key="10">
    <source>
        <dbReference type="PROSITE" id="PS51755"/>
    </source>
</evidence>
<dbReference type="SMART" id="SM00448">
    <property type="entry name" value="REC"/>
    <property type="match status" value="1"/>
</dbReference>
<evidence type="ECO:0000256" key="3">
    <source>
        <dbReference type="ARBA" id="ARBA00023015"/>
    </source>
</evidence>
<sequence length="263" mass="28124">MGELRVAQGGGGSRTRVLLVDDDVRIGKALGLALDDEGFDVVTVLTGEEALDRAGEAIDLVLLDLMLPGVDGLTVCRRLREAGDLPIIVVTARSDSSDVIAGLEAGADDYVTKPLVAGELAARIRALLRRRRPVPAAPRRVVLGDVELRPDEGIALRAGRPIHLTRTEFRLLAELAAAGGRIVTRDELLSRVWGYEYHGDTRLLDVHVRRLRRKVEADPDTPTVVLTVRGSGYKAGHADAAAPEAGSEPVPEPASEPVPGRRG</sequence>
<evidence type="ECO:0000256" key="5">
    <source>
        <dbReference type="ARBA" id="ARBA00023163"/>
    </source>
</evidence>
<dbReference type="InterPro" id="IPR036388">
    <property type="entry name" value="WH-like_DNA-bd_sf"/>
</dbReference>
<evidence type="ECO:0000259" key="9">
    <source>
        <dbReference type="PROSITE" id="PS50110"/>
    </source>
</evidence>
<keyword evidence="12" id="KW-1185">Reference proteome</keyword>
<evidence type="ECO:0000256" key="1">
    <source>
        <dbReference type="ARBA" id="ARBA00022553"/>
    </source>
</evidence>
<protein>
    <submittedName>
        <fullName evidence="11">Response regulator transcription factor</fullName>
    </submittedName>
</protein>
<feature type="compositionally biased region" description="Low complexity" evidence="8">
    <location>
        <begin position="238"/>
        <end position="249"/>
    </location>
</feature>
<keyword evidence="5" id="KW-0804">Transcription</keyword>
<dbReference type="Gene3D" id="3.40.50.2300">
    <property type="match status" value="1"/>
</dbReference>
<evidence type="ECO:0000256" key="8">
    <source>
        <dbReference type="SAM" id="MobiDB-lite"/>
    </source>
</evidence>
<feature type="domain" description="Response regulatory" evidence="9">
    <location>
        <begin position="16"/>
        <end position="128"/>
    </location>
</feature>
<dbReference type="InterPro" id="IPR039420">
    <property type="entry name" value="WalR-like"/>
</dbReference>
<dbReference type="RefSeq" id="WP_349297980.1">
    <property type="nucleotide sequence ID" value="NZ_JBEDNQ010000004.1"/>
</dbReference>
<keyword evidence="1 6" id="KW-0597">Phosphoprotein</keyword>